<reference evidence="1 2" key="1">
    <citation type="submission" date="2019-07" db="EMBL/GenBank/DDBJ databases">
        <title>Whole genome shotgun sequence of Pseudonocardia asaccharolytica NBRC 16224.</title>
        <authorList>
            <person name="Hosoyama A."/>
            <person name="Uohara A."/>
            <person name="Ohji S."/>
            <person name="Ichikawa N."/>
        </authorList>
    </citation>
    <scope>NUCLEOTIDE SEQUENCE [LARGE SCALE GENOMIC DNA]</scope>
    <source>
        <strain evidence="1 2">NBRC 16224</strain>
    </source>
</reference>
<dbReference type="STRING" id="1123024.GCA_000423625_03005"/>
<gene>
    <name evidence="1" type="ORF">PA7_15110</name>
</gene>
<keyword evidence="2" id="KW-1185">Reference proteome</keyword>
<evidence type="ECO:0000313" key="1">
    <source>
        <dbReference type="EMBL" id="GEL17674.1"/>
    </source>
</evidence>
<evidence type="ECO:0000313" key="2">
    <source>
        <dbReference type="Proteomes" id="UP000321328"/>
    </source>
</evidence>
<dbReference type="AlphaFoldDB" id="A0A511D289"/>
<dbReference type="EMBL" id="BJVI01000011">
    <property type="protein sequence ID" value="GEL17674.1"/>
    <property type="molecule type" value="Genomic_DNA"/>
</dbReference>
<protein>
    <submittedName>
        <fullName evidence="1">Uncharacterized protein</fullName>
    </submittedName>
</protein>
<comment type="caution">
    <text evidence="1">The sequence shown here is derived from an EMBL/GenBank/DDBJ whole genome shotgun (WGS) entry which is preliminary data.</text>
</comment>
<accession>A0A511D289</accession>
<organism evidence="1 2">
    <name type="scientific">Pseudonocardia asaccharolytica DSM 44247 = NBRC 16224</name>
    <dbReference type="NCBI Taxonomy" id="1123024"/>
    <lineage>
        <taxon>Bacteria</taxon>
        <taxon>Bacillati</taxon>
        <taxon>Actinomycetota</taxon>
        <taxon>Actinomycetes</taxon>
        <taxon>Pseudonocardiales</taxon>
        <taxon>Pseudonocardiaceae</taxon>
        <taxon>Pseudonocardia</taxon>
    </lineage>
</organism>
<sequence length="187" mass="21277">MSTQRCPRCTHQLPLAAFPERHRGKPGNYCTDCARDYRRQWKTWSPAARRERTSTTCTVAGCGKRIRAGRAYCAPHQQRADKYGDPHGSRPVSTSYQAVHKRLRRTKGAASIYPCATGCGRQARDWAYDHGDRGALVAQWYGKTVRYSTDPEHYRPLCGSCHTKSDRVNGYAAQPSDPEPRPLHWWL</sequence>
<dbReference type="Proteomes" id="UP000321328">
    <property type="component" value="Unassembled WGS sequence"/>
</dbReference>
<name>A0A511D289_9PSEU</name>
<proteinExistence type="predicted"/>